<keyword evidence="1" id="KW-0732">Signal</keyword>
<sequence>MNVFSYFVLIFSVLSLTACVSCFVQELTNNISNTQWIPKKRVLWLSKNPDIPGNIDNPPSDEMAIGEEYALRFSGVGKLYTDKEKTSIEAVDDADRPPPHHEVLRRLSASTVAVVGIGGVGSWASEALARSGVGSIVLVDMDDICISNTNRQLHATSASVGKLKTEEMSRRISQIHPGCEVSTIFDFVAAANVDGILDDLREKRGVDVVIDAIDGAWEKTALVAGCVRRGIPVVTCGGAAGRKDPSKIVCEDLTRAREDRLLFRVRKTLRAKYRFPKGPGKGAKNYHNPRRWKIFAVFSDEVVGNGGGLEEASASFRQCDGTLGTASFVTGTYGFMAAGKAVEMITTGKMIVPKKVRMPLLELKEKSHQNATAQSIF</sequence>
<feature type="signal peptide" evidence="1">
    <location>
        <begin position="1"/>
        <end position="19"/>
    </location>
</feature>
<dbReference type="InterPro" id="IPR035985">
    <property type="entry name" value="Ubiquitin-activating_enz"/>
</dbReference>
<dbReference type="EMBL" id="HBFR01029519">
    <property type="protein sequence ID" value="CAD8894264.1"/>
    <property type="molecule type" value="Transcribed_RNA"/>
</dbReference>
<feature type="domain" description="THIF-type NAD/FAD binding fold" evidence="2">
    <location>
        <begin position="101"/>
        <end position="249"/>
    </location>
</feature>
<evidence type="ECO:0000313" key="3">
    <source>
        <dbReference type="EMBL" id="CAD8894264.1"/>
    </source>
</evidence>
<dbReference type="PANTHER" id="PTHR43267">
    <property type="entry name" value="TRNA THREONYLCARBAMOYLADENOSINE DEHYDRATASE"/>
    <property type="match status" value="1"/>
</dbReference>
<dbReference type="GO" id="GO:0008641">
    <property type="term" value="F:ubiquitin-like modifier activating enzyme activity"/>
    <property type="evidence" value="ECO:0007669"/>
    <property type="project" value="InterPro"/>
</dbReference>
<dbReference type="InterPro" id="IPR000594">
    <property type="entry name" value="ThiF_NAD_FAD-bd"/>
</dbReference>
<dbReference type="Gene3D" id="3.40.50.720">
    <property type="entry name" value="NAD(P)-binding Rossmann-like Domain"/>
    <property type="match status" value="1"/>
</dbReference>
<dbReference type="AlphaFoldDB" id="A0A7S1BPQ7"/>
<evidence type="ECO:0000256" key="1">
    <source>
        <dbReference type="SAM" id="SignalP"/>
    </source>
</evidence>
<dbReference type="Pfam" id="PF00899">
    <property type="entry name" value="ThiF"/>
    <property type="match status" value="1"/>
</dbReference>
<dbReference type="PANTHER" id="PTHR43267:SF1">
    <property type="entry name" value="TRNA THREONYLCARBAMOYLADENOSINE DEHYDRATASE"/>
    <property type="match status" value="1"/>
</dbReference>
<gene>
    <name evidence="3" type="ORF">CHYS00102_LOCUS21477</name>
</gene>
<name>A0A7S1BPQ7_9STRA</name>
<evidence type="ECO:0000259" key="2">
    <source>
        <dbReference type="Pfam" id="PF00899"/>
    </source>
</evidence>
<feature type="chain" id="PRO_5030722225" description="THIF-type NAD/FAD binding fold domain-containing protein" evidence="1">
    <location>
        <begin position="20"/>
        <end position="377"/>
    </location>
</feature>
<protein>
    <recommendedName>
        <fullName evidence="2">THIF-type NAD/FAD binding fold domain-containing protein</fullName>
    </recommendedName>
</protein>
<proteinExistence type="predicted"/>
<dbReference type="GO" id="GO:0061503">
    <property type="term" value="F:tRNA threonylcarbamoyladenosine dehydratase"/>
    <property type="evidence" value="ECO:0007669"/>
    <property type="project" value="TreeGrafter"/>
</dbReference>
<reference evidence="3" key="1">
    <citation type="submission" date="2021-01" db="EMBL/GenBank/DDBJ databases">
        <authorList>
            <person name="Corre E."/>
            <person name="Pelletier E."/>
            <person name="Niang G."/>
            <person name="Scheremetjew M."/>
            <person name="Finn R."/>
            <person name="Kale V."/>
            <person name="Holt S."/>
            <person name="Cochrane G."/>
            <person name="Meng A."/>
            <person name="Brown T."/>
            <person name="Cohen L."/>
        </authorList>
    </citation>
    <scope>NUCLEOTIDE SEQUENCE</scope>
    <source>
        <strain evidence="3">308</strain>
    </source>
</reference>
<organism evidence="3">
    <name type="scientific">Corethron hystrix</name>
    <dbReference type="NCBI Taxonomy" id="216773"/>
    <lineage>
        <taxon>Eukaryota</taxon>
        <taxon>Sar</taxon>
        <taxon>Stramenopiles</taxon>
        <taxon>Ochrophyta</taxon>
        <taxon>Bacillariophyta</taxon>
        <taxon>Coscinodiscophyceae</taxon>
        <taxon>Corethrophycidae</taxon>
        <taxon>Corethrales</taxon>
        <taxon>Corethraceae</taxon>
        <taxon>Corethron</taxon>
    </lineage>
</organism>
<dbReference type="SUPFAM" id="SSF69572">
    <property type="entry name" value="Activating enzymes of the ubiquitin-like proteins"/>
    <property type="match status" value="1"/>
</dbReference>
<dbReference type="GO" id="GO:0061504">
    <property type="term" value="P:cyclic threonylcarbamoyladenosine biosynthetic process"/>
    <property type="evidence" value="ECO:0007669"/>
    <property type="project" value="TreeGrafter"/>
</dbReference>
<dbReference type="InterPro" id="IPR045886">
    <property type="entry name" value="ThiF/MoeB/HesA"/>
</dbReference>
<accession>A0A7S1BPQ7</accession>